<protein>
    <submittedName>
        <fullName evidence="7">LysR family transcriptional regulator</fullName>
    </submittedName>
</protein>
<sequence>MDLRQMEYFLAVVDNGGVNRAAAALRVAQPSLSQAVRKLEKDLGTELFHRVGRGLVLAPAGEALVGPARMILRDAEAAANAVRSAGRPSGGRIDIAAISDMSTDPLSVWVARFRARNHDVQFRIDERDDAADVIDLVRSGACELGFLPMPIAGGDLVTADLVRQNFVLVCPPGTDALWPDPVPADALAGVPFVMSERGTATRDYLDETLRLRGVEPRIVVEVPQRGAVLPIVMAGGGAAIIPLRIALEAHRHNGVVRELSPHLSRQLGVVHRPGRMTAAARAFLDFSRRSFEMWLQNLEAHRAAGHSLFDSALLSMQEADRRVRERTREHTDVRPGNQ</sequence>
<evidence type="ECO:0000259" key="6">
    <source>
        <dbReference type="PROSITE" id="PS50931"/>
    </source>
</evidence>
<accession>A0ABU7LAN6</accession>
<evidence type="ECO:0000256" key="5">
    <source>
        <dbReference type="ARBA" id="ARBA00023163"/>
    </source>
</evidence>
<evidence type="ECO:0000256" key="4">
    <source>
        <dbReference type="ARBA" id="ARBA00023159"/>
    </source>
</evidence>
<dbReference type="Gene3D" id="1.10.10.10">
    <property type="entry name" value="Winged helix-like DNA-binding domain superfamily/Winged helix DNA-binding domain"/>
    <property type="match status" value="1"/>
</dbReference>
<dbReference type="PROSITE" id="PS50931">
    <property type="entry name" value="HTH_LYSR"/>
    <property type="match status" value="1"/>
</dbReference>
<feature type="domain" description="HTH lysR-type" evidence="6">
    <location>
        <begin position="1"/>
        <end position="58"/>
    </location>
</feature>
<gene>
    <name evidence="7" type="ORF">Q7514_13720</name>
</gene>
<dbReference type="SUPFAM" id="SSF53850">
    <property type="entry name" value="Periplasmic binding protein-like II"/>
    <property type="match status" value="1"/>
</dbReference>
<dbReference type="CDD" id="cd05466">
    <property type="entry name" value="PBP2_LTTR_substrate"/>
    <property type="match status" value="1"/>
</dbReference>
<dbReference type="PANTHER" id="PTHR30346:SF28">
    <property type="entry name" value="HTH-TYPE TRANSCRIPTIONAL REGULATOR CYNR"/>
    <property type="match status" value="1"/>
</dbReference>
<dbReference type="InterPro" id="IPR005119">
    <property type="entry name" value="LysR_subst-bd"/>
</dbReference>
<dbReference type="EMBL" id="JAUTXY010000005">
    <property type="protein sequence ID" value="MEE2058579.1"/>
    <property type="molecule type" value="Genomic_DNA"/>
</dbReference>
<evidence type="ECO:0000256" key="1">
    <source>
        <dbReference type="ARBA" id="ARBA00009437"/>
    </source>
</evidence>
<dbReference type="Proteomes" id="UP001336020">
    <property type="component" value="Unassembled WGS sequence"/>
</dbReference>
<dbReference type="InterPro" id="IPR036388">
    <property type="entry name" value="WH-like_DNA-bd_sf"/>
</dbReference>
<evidence type="ECO:0000256" key="3">
    <source>
        <dbReference type="ARBA" id="ARBA00023125"/>
    </source>
</evidence>
<dbReference type="Pfam" id="PF00126">
    <property type="entry name" value="HTH_1"/>
    <property type="match status" value="1"/>
</dbReference>
<evidence type="ECO:0000313" key="7">
    <source>
        <dbReference type="EMBL" id="MEE2058579.1"/>
    </source>
</evidence>
<dbReference type="InterPro" id="IPR036390">
    <property type="entry name" value="WH_DNA-bd_sf"/>
</dbReference>
<comment type="caution">
    <text evidence="7">The sequence shown here is derived from an EMBL/GenBank/DDBJ whole genome shotgun (WGS) entry which is preliminary data.</text>
</comment>
<evidence type="ECO:0000256" key="2">
    <source>
        <dbReference type="ARBA" id="ARBA00023015"/>
    </source>
</evidence>
<name>A0ABU7LAN6_9NOCA</name>
<dbReference type="PRINTS" id="PR00039">
    <property type="entry name" value="HTHLYSR"/>
</dbReference>
<dbReference type="RefSeq" id="WP_330133817.1">
    <property type="nucleotide sequence ID" value="NZ_JAUTXY010000005.1"/>
</dbReference>
<keyword evidence="5" id="KW-0804">Transcription</keyword>
<dbReference type="Pfam" id="PF03466">
    <property type="entry name" value="LysR_substrate"/>
    <property type="match status" value="1"/>
</dbReference>
<dbReference type="Gene3D" id="3.40.190.290">
    <property type="match status" value="1"/>
</dbReference>
<dbReference type="InterPro" id="IPR000847">
    <property type="entry name" value="LysR_HTH_N"/>
</dbReference>
<keyword evidence="4" id="KW-0010">Activator</keyword>
<comment type="similarity">
    <text evidence="1">Belongs to the LysR transcriptional regulatory family.</text>
</comment>
<keyword evidence="8" id="KW-1185">Reference proteome</keyword>
<organism evidence="7 8">
    <name type="scientific">Rhodococcus artemisiae</name>
    <dbReference type="NCBI Taxonomy" id="714159"/>
    <lineage>
        <taxon>Bacteria</taxon>
        <taxon>Bacillati</taxon>
        <taxon>Actinomycetota</taxon>
        <taxon>Actinomycetes</taxon>
        <taxon>Mycobacteriales</taxon>
        <taxon>Nocardiaceae</taxon>
        <taxon>Rhodococcus</taxon>
    </lineage>
</organism>
<evidence type="ECO:0000313" key="8">
    <source>
        <dbReference type="Proteomes" id="UP001336020"/>
    </source>
</evidence>
<dbReference type="PANTHER" id="PTHR30346">
    <property type="entry name" value="TRANSCRIPTIONAL DUAL REGULATOR HCAR-RELATED"/>
    <property type="match status" value="1"/>
</dbReference>
<proteinExistence type="inferred from homology"/>
<reference evidence="7 8" key="1">
    <citation type="submission" date="2023-07" db="EMBL/GenBank/DDBJ databases">
        <authorList>
            <person name="Girao M."/>
            <person name="Carvalho M.F."/>
        </authorList>
    </citation>
    <scope>NUCLEOTIDE SEQUENCE [LARGE SCALE GENOMIC DNA]</scope>
    <source>
        <strain evidence="7 8">YIM65754</strain>
    </source>
</reference>
<keyword evidence="3" id="KW-0238">DNA-binding</keyword>
<dbReference type="SUPFAM" id="SSF46785">
    <property type="entry name" value="Winged helix' DNA-binding domain"/>
    <property type="match status" value="1"/>
</dbReference>
<keyword evidence="2" id="KW-0805">Transcription regulation</keyword>